<protein>
    <submittedName>
        <fullName evidence="2">Uncharacterized protein</fullName>
    </submittedName>
</protein>
<dbReference type="AlphaFoldDB" id="A0A0H5QLV1"/>
<feature type="coiled-coil region" evidence="1">
    <location>
        <begin position="36"/>
        <end position="63"/>
    </location>
</feature>
<organism evidence="2">
    <name type="scientific">Spongospora subterranea</name>
    <dbReference type="NCBI Taxonomy" id="70186"/>
    <lineage>
        <taxon>Eukaryota</taxon>
        <taxon>Sar</taxon>
        <taxon>Rhizaria</taxon>
        <taxon>Endomyxa</taxon>
        <taxon>Phytomyxea</taxon>
        <taxon>Plasmodiophorida</taxon>
        <taxon>Plasmodiophoridae</taxon>
        <taxon>Spongospora</taxon>
    </lineage>
</organism>
<reference evidence="2" key="1">
    <citation type="submission" date="2015-04" db="EMBL/GenBank/DDBJ databases">
        <title>The genome sequence of the plant pathogenic Rhizarian Plasmodiophora brassicae reveals insights in its biotrophic life cycle and the origin of chitin synthesis.</title>
        <authorList>
            <person name="Schwelm A."/>
            <person name="Fogelqvist J."/>
            <person name="Knaust A."/>
            <person name="Julke S."/>
            <person name="Lilja T."/>
            <person name="Dhandapani V."/>
            <person name="Bonilla-Rosso G."/>
            <person name="Karlsson M."/>
            <person name="Shevchenko A."/>
            <person name="Choi S.R."/>
            <person name="Kim H.G."/>
            <person name="Park J.Y."/>
            <person name="Lim Y.P."/>
            <person name="Ludwig-Muller J."/>
            <person name="Dixelius C."/>
        </authorList>
    </citation>
    <scope>NUCLEOTIDE SEQUENCE</scope>
    <source>
        <tissue evidence="2">Potato root galls</tissue>
    </source>
</reference>
<feature type="coiled-coil region" evidence="1">
    <location>
        <begin position="424"/>
        <end position="531"/>
    </location>
</feature>
<sequence>MTRQALARRKTEQALAVIRQGLSRCAEEQADRDRRARQHEIEVERWQQRYSDLQMENQRLRTALNSECIGCSQHSIPQSRSQDMQLQIQLDIAEHKNNMYLNQIEHFQEEMSWLLSNRESMMYTAIQQEQQLIFVIERDRVTIEDLECRVGQLLLLSTTKQLLHETHIAVHGDHQICLQACLPTLQESPSHNKLLAHPNKDMNALSLESTFLCSEDAGEFLAEKACATQQETQEDRLSCVDHQKTDIEFERNSQTASRTQEEHPVQLELLSRETQTEIVSCNQEVRNDAVINSVSNNIDNVQQFLADLATMNQIIVKLEDERQFLEIENQSQNQKRDGYLCHCSEFAVACDSLSRALNSNTYSYHELKSRCDGALICQKTYSDQIAQLSSELEMEKYRNDALDEVSRQLASKVQTSTAVDSDRLKTLEAQQQQLQQQNSQMIIQRDLLLQRLEDAERRLQRSESRCRDMEESLDEADKIRRRLRELSNELEECRDVNAQLQGNCRQGQEKLEKLKEDYALKLSQLGELEIKCDDLCGQILQLQSEKVTLEIDSKSLVERLQAAADLFNNQVASLKVELADQSDRNAQLDLVVDSLNGQLVDAQDCACELDKKVAYLQSCHSQTVQTCDTLRNQIEELQYSKETALDVAMSTKSQLLEAVSRGDLLEKKIDSLQAVIHNLNFRIETATKESASHQTELAASTDHCAALEREADEAAELVKELRLEVSSLKNDIRDAALQRVDDAQRLEDFTVEIKALKTRLDKSERATKLLQQGLNVNIDTEQIERERNKSKALAKHTALAKKKVKECEKEVSKWKALYQRQVASKFSSTDSVPEVTCD</sequence>
<evidence type="ECO:0000313" key="2">
    <source>
        <dbReference type="EMBL" id="CRZ03135.1"/>
    </source>
</evidence>
<name>A0A0H5QLV1_9EUKA</name>
<keyword evidence="1" id="KW-0175">Coiled coil</keyword>
<dbReference type="EMBL" id="HACM01002693">
    <property type="protein sequence ID" value="CRZ03135.1"/>
    <property type="molecule type" value="Transcribed_RNA"/>
</dbReference>
<proteinExistence type="predicted"/>
<evidence type="ECO:0000256" key="1">
    <source>
        <dbReference type="SAM" id="Coils"/>
    </source>
</evidence>
<accession>A0A0H5QLV1</accession>
<feature type="coiled-coil region" evidence="1">
    <location>
        <begin position="301"/>
        <end position="335"/>
    </location>
</feature>
<feature type="coiled-coil region" evidence="1">
    <location>
        <begin position="669"/>
        <end position="766"/>
    </location>
</feature>